<protein>
    <submittedName>
        <fullName evidence="4">Lytic murein transglycosylase</fullName>
    </submittedName>
</protein>
<gene>
    <name evidence="4" type="ORF">V3328_20345</name>
</gene>
<dbReference type="SUPFAM" id="SSF53955">
    <property type="entry name" value="Lysozyme-like"/>
    <property type="match status" value="1"/>
</dbReference>
<dbReference type="Pfam" id="PF13406">
    <property type="entry name" value="SLT_2"/>
    <property type="match status" value="1"/>
</dbReference>
<keyword evidence="5" id="KW-1185">Reference proteome</keyword>
<dbReference type="InterPro" id="IPR036365">
    <property type="entry name" value="PGBD-like_sf"/>
</dbReference>
<sequence length="410" mass="44157">MFAMTSGGLRAALVSGLAVLALSLATAAATADAGFDQWVKSFWPTARDAGISSEVYNRAFAGMTPDPKVLELANRQPEFTRSVADYMSSAVSAQRVETGQEMLRRYGGVLDAIEAKTGVSRYVVVAIWGMESSYGAVLDNPDIVRSTIRSLATLAYAGGRRSEFGQSQLLAALKILQNGDISPDQMTGSWAGAMGHTQFIPTTYLAYAVDFDGDGRRDIWNSIPDALGSTANYLRASKWTSGKTWGYEVELPPGFDYSLSDEDAARPLRDWAAMGVRRTYGREFPRGDDIAHLVLPSGAQGPAFLMLGNFRSILRYNNAVSYALAVGHLADRLAGGGPFATALPDERPLSPDHKEELQTLLTSYGYDTGGVDGRIGPMTRDAIRSYQSQAGLPPDGHAGYSLLERLRRGG</sequence>
<dbReference type="NCBIfam" id="TIGR02283">
    <property type="entry name" value="MltB_2"/>
    <property type="match status" value="1"/>
</dbReference>
<dbReference type="SUPFAM" id="SSF47090">
    <property type="entry name" value="PGBD-like"/>
    <property type="match status" value="1"/>
</dbReference>
<dbReference type="EMBL" id="JAZHOF010000009">
    <property type="protein sequence ID" value="MEJ8573848.1"/>
    <property type="molecule type" value="Genomic_DNA"/>
</dbReference>
<dbReference type="InterPro" id="IPR023346">
    <property type="entry name" value="Lysozyme-like_dom_sf"/>
</dbReference>
<dbReference type="RefSeq" id="WP_340331549.1">
    <property type="nucleotide sequence ID" value="NZ_JAZHOF010000009.1"/>
</dbReference>
<dbReference type="Proteomes" id="UP001378188">
    <property type="component" value="Unassembled WGS sequence"/>
</dbReference>
<feature type="domain" description="Transglycosylase SLT" evidence="3">
    <location>
        <begin position="35"/>
        <end position="331"/>
    </location>
</feature>
<evidence type="ECO:0000256" key="1">
    <source>
        <dbReference type="SAM" id="SignalP"/>
    </source>
</evidence>
<feature type="chain" id="PRO_5043533058" evidence="1">
    <location>
        <begin position="32"/>
        <end position="410"/>
    </location>
</feature>
<dbReference type="InterPro" id="IPR011970">
    <property type="entry name" value="MltB_2"/>
</dbReference>
<dbReference type="InterPro" id="IPR031304">
    <property type="entry name" value="SLT_2"/>
</dbReference>
<evidence type="ECO:0000259" key="2">
    <source>
        <dbReference type="Pfam" id="PF01471"/>
    </source>
</evidence>
<dbReference type="GO" id="GO:0009253">
    <property type="term" value="P:peptidoglycan catabolic process"/>
    <property type="evidence" value="ECO:0007669"/>
    <property type="project" value="TreeGrafter"/>
</dbReference>
<dbReference type="PANTHER" id="PTHR30163:SF8">
    <property type="entry name" value="LYTIC MUREIN TRANSGLYCOSYLASE"/>
    <property type="match status" value="1"/>
</dbReference>
<feature type="domain" description="Peptidoglycan binding-like" evidence="2">
    <location>
        <begin position="356"/>
        <end position="406"/>
    </location>
</feature>
<dbReference type="Gene3D" id="1.10.101.10">
    <property type="entry name" value="PGBD-like superfamily/PGBD"/>
    <property type="match status" value="1"/>
</dbReference>
<comment type="caution">
    <text evidence="4">The sequence shown here is derived from an EMBL/GenBank/DDBJ whole genome shotgun (WGS) entry which is preliminary data.</text>
</comment>
<dbReference type="InterPro" id="IPR002477">
    <property type="entry name" value="Peptidoglycan-bd-like"/>
</dbReference>
<dbReference type="Gene3D" id="1.10.530.10">
    <property type="match status" value="1"/>
</dbReference>
<evidence type="ECO:0000259" key="3">
    <source>
        <dbReference type="Pfam" id="PF13406"/>
    </source>
</evidence>
<proteinExistence type="predicted"/>
<dbReference type="PANTHER" id="PTHR30163">
    <property type="entry name" value="MEMBRANE-BOUND LYTIC MUREIN TRANSGLYCOSYLASE B"/>
    <property type="match status" value="1"/>
</dbReference>
<dbReference type="GO" id="GO:0008933">
    <property type="term" value="F:peptidoglycan lytic transglycosylase activity"/>
    <property type="evidence" value="ECO:0007669"/>
    <property type="project" value="TreeGrafter"/>
</dbReference>
<organism evidence="4 5">
    <name type="scientific">Microbaculum marinum</name>
    <dbReference type="NCBI Taxonomy" id="1764581"/>
    <lineage>
        <taxon>Bacteria</taxon>
        <taxon>Pseudomonadati</taxon>
        <taxon>Pseudomonadota</taxon>
        <taxon>Alphaproteobacteria</taxon>
        <taxon>Hyphomicrobiales</taxon>
        <taxon>Tepidamorphaceae</taxon>
        <taxon>Microbaculum</taxon>
    </lineage>
</organism>
<evidence type="ECO:0000313" key="4">
    <source>
        <dbReference type="EMBL" id="MEJ8573848.1"/>
    </source>
</evidence>
<name>A0AAW9RU51_9HYPH</name>
<dbReference type="InterPro" id="IPR036366">
    <property type="entry name" value="PGBDSf"/>
</dbReference>
<keyword evidence="1" id="KW-0732">Signal</keyword>
<dbReference type="CDD" id="cd13399">
    <property type="entry name" value="Slt35-like"/>
    <property type="match status" value="1"/>
</dbReference>
<accession>A0AAW9RU51</accession>
<dbReference type="AlphaFoldDB" id="A0AAW9RU51"/>
<dbReference type="FunFam" id="1.10.8.350:FF:000001">
    <property type="entry name" value="Lytic murein transglycosylase B"/>
    <property type="match status" value="1"/>
</dbReference>
<reference evidence="4 5" key="1">
    <citation type="submission" date="2024-02" db="EMBL/GenBank/DDBJ databases">
        <title>Genome analysis and characterization of Microbaculum marinisediminis sp. nov., isolated from marine sediment.</title>
        <authorList>
            <person name="Du Z.-J."/>
            <person name="Ye Y.-Q."/>
            <person name="Zhang Z.-R."/>
            <person name="Yuan S.-M."/>
            <person name="Zhang X.-Y."/>
        </authorList>
    </citation>
    <scope>NUCLEOTIDE SEQUENCE [LARGE SCALE GENOMIC DNA]</scope>
    <source>
        <strain evidence="4 5">SDUM1044001</strain>
    </source>
</reference>
<dbReference type="InterPro" id="IPR043426">
    <property type="entry name" value="MltB-like"/>
</dbReference>
<feature type="signal peptide" evidence="1">
    <location>
        <begin position="1"/>
        <end position="31"/>
    </location>
</feature>
<evidence type="ECO:0000313" key="5">
    <source>
        <dbReference type="Proteomes" id="UP001378188"/>
    </source>
</evidence>
<dbReference type="Gene3D" id="1.10.8.350">
    <property type="entry name" value="Bacterial muramidase"/>
    <property type="match status" value="1"/>
</dbReference>
<dbReference type="Pfam" id="PF01471">
    <property type="entry name" value="PG_binding_1"/>
    <property type="match status" value="1"/>
</dbReference>